<name>L1MH96_9CORY</name>
<keyword evidence="2" id="KW-0732">Signal</keyword>
<dbReference type="SUPFAM" id="SSF51110">
    <property type="entry name" value="alpha-D-mannose-specific plant lectins"/>
    <property type="match status" value="1"/>
</dbReference>
<keyword evidence="6" id="KW-1185">Reference proteome</keyword>
<dbReference type="Pfam" id="PF05257">
    <property type="entry name" value="CHAP"/>
    <property type="match status" value="1"/>
</dbReference>
<evidence type="ECO:0000313" key="5">
    <source>
        <dbReference type="EMBL" id="EKX90289.1"/>
    </source>
</evidence>
<gene>
    <name evidence="5" type="ORF">HMPREF9997_01504</name>
</gene>
<protein>
    <submittedName>
        <fullName evidence="5">CHAP domain protein</fullName>
    </submittedName>
</protein>
<dbReference type="AlphaFoldDB" id="L1MH96"/>
<dbReference type="InterPro" id="IPR007921">
    <property type="entry name" value="CHAP_dom"/>
</dbReference>
<feature type="chain" id="PRO_5003953634" evidence="2">
    <location>
        <begin position="32"/>
        <end position="369"/>
    </location>
</feature>
<organism evidence="5 6">
    <name type="scientific">Corynebacterium durum F0235</name>
    <dbReference type="NCBI Taxonomy" id="1035195"/>
    <lineage>
        <taxon>Bacteria</taxon>
        <taxon>Bacillati</taxon>
        <taxon>Actinomycetota</taxon>
        <taxon>Actinomycetes</taxon>
        <taxon>Mycobacteriales</taxon>
        <taxon>Corynebacteriaceae</taxon>
        <taxon>Corynebacterium</taxon>
    </lineage>
</organism>
<feature type="compositionally biased region" description="Basic and acidic residues" evidence="1">
    <location>
        <begin position="177"/>
        <end position="237"/>
    </location>
</feature>
<dbReference type="InterPro" id="IPR036426">
    <property type="entry name" value="Bulb-type_lectin_dom_sf"/>
</dbReference>
<sequence>MNTKRSLKRAVPSAIIAVLATGFILSPQAMAQSSSSSDLGSLSSNGSANKHQTDKTKTGQDSQTSVSSKSILKQNETLRVGQSLRSENGKFEAQMQEDGNLVIQGENKTVTWSTNVKKTGDFKELVMQQDGNLVLYIDHQAVWASHTETSNANCLTLTNEGALQVKKDESVVWDSSKSGDKADTKKDDKAPSQDAKKDDKSKDAQKTDAPKKDDKPKADAPKDDKPKADPPKNDQPKPEANPAEGKFKEFTDQTMGKPICNHGACECVALFNHYNEQILGHGFIQVGAAKDLHAAAPDADWEKLPASATPRKGDVAIWGHTWQYSPYGHVAVVESDAGDHLNVISQNPGATRQMPLPKTSLVGYLRPKL</sequence>
<feature type="domain" description="Bulb-type lectin" evidence="4">
    <location>
        <begin position="69"/>
        <end position="178"/>
    </location>
</feature>
<feature type="compositionally biased region" description="Polar residues" evidence="1">
    <location>
        <begin position="59"/>
        <end position="72"/>
    </location>
</feature>
<evidence type="ECO:0000256" key="2">
    <source>
        <dbReference type="SAM" id="SignalP"/>
    </source>
</evidence>
<dbReference type="PROSITE" id="PS50911">
    <property type="entry name" value="CHAP"/>
    <property type="match status" value="1"/>
</dbReference>
<dbReference type="Proteomes" id="UP000010445">
    <property type="component" value="Unassembled WGS sequence"/>
</dbReference>
<dbReference type="Gene3D" id="2.90.10.10">
    <property type="entry name" value="Bulb-type lectin domain"/>
    <property type="match status" value="2"/>
</dbReference>
<dbReference type="SUPFAM" id="SSF54001">
    <property type="entry name" value="Cysteine proteinases"/>
    <property type="match status" value="1"/>
</dbReference>
<comment type="caution">
    <text evidence="5">The sequence shown here is derived from an EMBL/GenBank/DDBJ whole genome shotgun (WGS) entry which is preliminary data.</text>
</comment>
<feature type="region of interest" description="Disordered" evidence="1">
    <location>
        <begin position="169"/>
        <end position="244"/>
    </location>
</feature>
<dbReference type="InterPro" id="IPR001480">
    <property type="entry name" value="Bulb-type_lectin_dom"/>
</dbReference>
<dbReference type="InterPro" id="IPR038765">
    <property type="entry name" value="Papain-like_cys_pep_sf"/>
</dbReference>
<evidence type="ECO:0000259" key="4">
    <source>
        <dbReference type="PROSITE" id="PS50927"/>
    </source>
</evidence>
<proteinExistence type="predicted"/>
<dbReference type="Gene3D" id="3.90.1720.10">
    <property type="entry name" value="endopeptidase domain like (from Nostoc punctiforme)"/>
    <property type="match status" value="1"/>
</dbReference>
<evidence type="ECO:0000259" key="3">
    <source>
        <dbReference type="PROSITE" id="PS50911"/>
    </source>
</evidence>
<evidence type="ECO:0000256" key="1">
    <source>
        <dbReference type="SAM" id="MobiDB-lite"/>
    </source>
</evidence>
<feature type="region of interest" description="Disordered" evidence="1">
    <location>
        <begin position="34"/>
        <end position="72"/>
    </location>
</feature>
<reference evidence="5 6" key="1">
    <citation type="submission" date="2012-05" db="EMBL/GenBank/DDBJ databases">
        <authorList>
            <person name="Weinstock G."/>
            <person name="Sodergren E."/>
            <person name="Lobos E.A."/>
            <person name="Fulton L."/>
            <person name="Fulton R."/>
            <person name="Courtney L."/>
            <person name="Fronick C."/>
            <person name="O'Laughlin M."/>
            <person name="Godfrey J."/>
            <person name="Wilson R.M."/>
            <person name="Miner T."/>
            <person name="Farmer C."/>
            <person name="Delehaunty K."/>
            <person name="Cordes M."/>
            <person name="Minx P."/>
            <person name="Tomlinson C."/>
            <person name="Chen J."/>
            <person name="Wollam A."/>
            <person name="Pepin K.H."/>
            <person name="Bhonagiri V."/>
            <person name="Zhang X."/>
            <person name="Suruliraj S."/>
            <person name="Warren W."/>
            <person name="Mitreva M."/>
            <person name="Mardis E.R."/>
            <person name="Wilson R.K."/>
        </authorList>
    </citation>
    <scope>NUCLEOTIDE SEQUENCE [LARGE SCALE GENOMIC DNA]</scope>
    <source>
        <strain evidence="5 6">F0235</strain>
    </source>
</reference>
<dbReference type="SMART" id="SM00108">
    <property type="entry name" value="B_lectin"/>
    <property type="match status" value="1"/>
</dbReference>
<dbReference type="EMBL" id="AMEM01000018">
    <property type="protein sequence ID" value="EKX90289.1"/>
    <property type="molecule type" value="Genomic_DNA"/>
</dbReference>
<dbReference type="PROSITE" id="PS50927">
    <property type="entry name" value="BULB_LECTIN"/>
    <property type="match status" value="1"/>
</dbReference>
<dbReference type="PATRIC" id="fig|1035195.3.peg.1355"/>
<feature type="compositionally biased region" description="Low complexity" evidence="1">
    <location>
        <begin position="34"/>
        <end position="47"/>
    </location>
</feature>
<feature type="domain" description="Peptidase C51" evidence="3">
    <location>
        <begin position="242"/>
        <end position="366"/>
    </location>
</feature>
<evidence type="ECO:0000313" key="6">
    <source>
        <dbReference type="Proteomes" id="UP000010445"/>
    </source>
</evidence>
<dbReference type="eggNOG" id="COG0791">
    <property type="taxonomic scope" value="Bacteria"/>
</dbReference>
<dbReference type="HOGENOM" id="CLU_749479_0_0_11"/>
<feature type="signal peptide" evidence="2">
    <location>
        <begin position="1"/>
        <end position="31"/>
    </location>
</feature>
<accession>L1MH96</accession>